<dbReference type="AlphaFoldDB" id="A0A5D4NNG8"/>
<feature type="transmembrane region" description="Helical" evidence="1">
    <location>
        <begin position="92"/>
        <end position="114"/>
    </location>
</feature>
<sequence>MKIYWVEFAGFILSYVLFGYIFSTRLKLLFTIFRIYFLGLLALFLIYYIKFVIDTETFQIETGALIYGSILVIVGLMGWLKFDPSDEGPTQHYYHKIVFLYVYCFSIFIPFIIIQRLGMNTP</sequence>
<keyword evidence="1" id="KW-1133">Transmembrane helix</keyword>
<dbReference type="EMBL" id="VTEI01000009">
    <property type="protein sequence ID" value="TYS15184.1"/>
    <property type="molecule type" value="Genomic_DNA"/>
</dbReference>
<feature type="transmembrane region" description="Helical" evidence="1">
    <location>
        <begin position="60"/>
        <end position="80"/>
    </location>
</feature>
<evidence type="ECO:0000313" key="3">
    <source>
        <dbReference type="Proteomes" id="UP000322267"/>
    </source>
</evidence>
<proteinExistence type="predicted"/>
<evidence type="ECO:0000256" key="1">
    <source>
        <dbReference type="SAM" id="Phobius"/>
    </source>
</evidence>
<keyword evidence="1" id="KW-0472">Membrane</keyword>
<reference evidence="2 3" key="1">
    <citation type="submission" date="2019-08" db="EMBL/GenBank/DDBJ databases">
        <title>Bacillus genomes from the desert of Cuatro Cienegas, Coahuila.</title>
        <authorList>
            <person name="Olmedo-Alvarez G."/>
        </authorList>
    </citation>
    <scope>NUCLEOTIDE SEQUENCE [LARGE SCALE GENOMIC DNA]</scope>
    <source>
        <strain evidence="2 3">CH34_1T</strain>
    </source>
</reference>
<comment type="caution">
    <text evidence="2">The sequence shown here is derived from an EMBL/GenBank/DDBJ whole genome shotgun (WGS) entry which is preliminary data.</text>
</comment>
<feature type="transmembrane region" description="Helical" evidence="1">
    <location>
        <begin position="5"/>
        <end position="22"/>
    </location>
</feature>
<dbReference type="RefSeq" id="WP_148941152.1">
    <property type="nucleotide sequence ID" value="NZ_JBNILZ010000014.1"/>
</dbReference>
<accession>A0A5D4NNG8</accession>
<keyword evidence="1" id="KW-0812">Transmembrane</keyword>
<evidence type="ECO:0000313" key="2">
    <source>
        <dbReference type="EMBL" id="TYS15184.1"/>
    </source>
</evidence>
<dbReference type="Proteomes" id="UP000322267">
    <property type="component" value="Unassembled WGS sequence"/>
</dbReference>
<protein>
    <submittedName>
        <fullName evidence="2">Uncharacterized protein</fullName>
    </submittedName>
</protein>
<name>A0A5D4NNG8_9BACI</name>
<feature type="transmembrane region" description="Helical" evidence="1">
    <location>
        <begin position="28"/>
        <end position="48"/>
    </location>
</feature>
<gene>
    <name evidence="2" type="ORF">FZC78_16140</name>
</gene>
<organism evidence="2 3">
    <name type="scientific">Rossellomorea vietnamensis</name>
    <dbReference type="NCBI Taxonomy" id="218284"/>
    <lineage>
        <taxon>Bacteria</taxon>
        <taxon>Bacillati</taxon>
        <taxon>Bacillota</taxon>
        <taxon>Bacilli</taxon>
        <taxon>Bacillales</taxon>
        <taxon>Bacillaceae</taxon>
        <taxon>Rossellomorea</taxon>
    </lineage>
</organism>